<gene>
    <name evidence="2" type="ordered locus">Mmwyl1_0701</name>
</gene>
<feature type="transmembrane region" description="Helical" evidence="1">
    <location>
        <begin position="64"/>
        <end position="81"/>
    </location>
</feature>
<dbReference type="Pfam" id="PF03616">
    <property type="entry name" value="Glt_symporter"/>
    <property type="match status" value="1"/>
</dbReference>
<dbReference type="GO" id="GO:0015813">
    <property type="term" value="P:L-glutamate transmembrane transport"/>
    <property type="evidence" value="ECO:0007669"/>
    <property type="project" value="InterPro"/>
</dbReference>
<feature type="transmembrane region" description="Helical" evidence="1">
    <location>
        <begin position="416"/>
        <end position="436"/>
    </location>
</feature>
<evidence type="ECO:0000256" key="1">
    <source>
        <dbReference type="SAM" id="Phobius"/>
    </source>
</evidence>
<evidence type="ECO:0000313" key="2">
    <source>
        <dbReference type="EMBL" id="ABR69635.1"/>
    </source>
</evidence>
<dbReference type="PANTHER" id="PTHR36178">
    <property type="entry name" value="SLR0625 PROTEIN"/>
    <property type="match status" value="1"/>
</dbReference>
<feature type="transmembrane region" description="Helical" evidence="1">
    <location>
        <begin position="12"/>
        <end position="29"/>
    </location>
</feature>
<name>A6VT56_MARMS</name>
<dbReference type="GO" id="GO:0015501">
    <property type="term" value="F:glutamate:sodium symporter activity"/>
    <property type="evidence" value="ECO:0007669"/>
    <property type="project" value="InterPro"/>
</dbReference>
<protein>
    <submittedName>
        <fullName evidence="2">Sodium/glutamate symporter</fullName>
    </submittedName>
</protein>
<feature type="transmembrane region" description="Helical" evidence="1">
    <location>
        <begin position="356"/>
        <end position="376"/>
    </location>
</feature>
<organism evidence="2">
    <name type="scientific">Marinomonas sp. (strain MWYL1)</name>
    <dbReference type="NCBI Taxonomy" id="400668"/>
    <lineage>
        <taxon>Bacteria</taxon>
        <taxon>Pseudomonadati</taxon>
        <taxon>Pseudomonadota</taxon>
        <taxon>Gammaproteobacteria</taxon>
        <taxon>Oceanospirillales</taxon>
        <taxon>Oceanospirillaceae</taxon>
        <taxon>Marinomonas</taxon>
    </lineage>
</organism>
<feature type="transmembrane region" description="Helical" evidence="1">
    <location>
        <begin position="133"/>
        <end position="154"/>
    </location>
</feature>
<feature type="transmembrane region" description="Helical" evidence="1">
    <location>
        <begin position="166"/>
        <end position="185"/>
    </location>
</feature>
<keyword evidence="1" id="KW-0472">Membrane</keyword>
<feature type="transmembrane region" description="Helical" evidence="1">
    <location>
        <begin position="35"/>
        <end position="52"/>
    </location>
</feature>
<dbReference type="InterPro" id="IPR004445">
    <property type="entry name" value="GltS"/>
</dbReference>
<feature type="transmembrane region" description="Helical" evidence="1">
    <location>
        <begin position="233"/>
        <end position="254"/>
    </location>
</feature>
<keyword evidence="1" id="KW-0812">Transmembrane</keyword>
<sequence length="448" mass="48166">MDISLVNLVSDSAFVAILLLVGVALRAHILWVQKLFLPASIIAGLLALLLGPNGLSWLPLSSNIAQYPGILITFIFGSLALNSGKFKFSTAVKRAGNMWSYSAIGMIGMYSGGVFLTLLILQRIWPDIPDGFGLLLAAGFIGGHGTAAAVGGIFESNGWAGATSLAMTSATIGVLVSILGGVWIIRQNVKRGKSNFISDFDSLSVELRTGLVPDEKRTKTDLETVSSMTIDPLLFHGVMVLIVSGLSFWCQAAIKEVFDFPAPTFALAFIIGLLVNSLLSKLKVKPYINPSMINSIGGASTDMLVVFGIASINLAVAGQYFAPLALLMVFGVWFSYVMLKYISPKFYAQFCFEKSIFGWGWFTGTVAMGIALLRIVDPKSESKTLDEFGFAYIMTAPLEMMVITMSPLILLSGGGWLYVGGCFLTCAIIYVVCTVLNRKNAVFKEASK</sequence>
<dbReference type="EMBL" id="CP000749">
    <property type="protein sequence ID" value="ABR69635.1"/>
    <property type="molecule type" value="Genomic_DNA"/>
</dbReference>
<reference evidence="2" key="1">
    <citation type="submission" date="2007-06" db="EMBL/GenBank/DDBJ databases">
        <title>Complete sequence of Marinomonas sp. MWYL1.</title>
        <authorList>
            <consortium name="US DOE Joint Genome Institute"/>
            <person name="Copeland A."/>
            <person name="Lucas S."/>
            <person name="Lapidus A."/>
            <person name="Barry K."/>
            <person name="Glavina del Rio T."/>
            <person name="Dalin E."/>
            <person name="Tice H."/>
            <person name="Pitluck S."/>
            <person name="Kiss H."/>
            <person name="Brettin T."/>
            <person name="Bruce D."/>
            <person name="Detter J.C."/>
            <person name="Han C."/>
            <person name="Schmutz J."/>
            <person name="Larimer F."/>
            <person name="Land M."/>
            <person name="Hauser L."/>
            <person name="Kyrpides N."/>
            <person name="Kim E."/>
            <person name="Johnston A.W.B."/>
            <person name="Todd J.D."/>
            <person name="Rogers R."/>
            <person name="Wexler M."/>
            <person name="Bond P.L."/>
            <person name="Li Y."/>
            <person name="Richardson P."/>
        </authorList>
    </citation>
    <scope>NUCLEOTIDE SEQUENCE [LARGE SCALE GENOMIC DNA]</scope>
    <source>
        <strain evidence="2">MWYL1</strain>
    </source>
</reference>
<dbReference type="eggNOG" id="COG0786">
    <property type="taxonomic scope" value="Bacteria"/>
</dbReference>
<dbReference type="KEGG" id="mmw:Mmwyl1_0701"/>
<dbReference type="GO" id="GO:0016020">
    <property type="term" value="C:membrane"/>
    <property type="evidence" value="ECO:0007669"/>
    <property type="project" value="InterPro"/>
</dbReference>
<dbReference type="HOGENOM" id="CLU_034503_0_0_6"/>
<feature type="transmembrane region" description="Helical" evidence="1">
    <location>
        <begin position="303"/>
        <end position="336"/>
    </location>
</feature>
<proteinExistence type="predicted"/>
<keyword evidence="1" id="KW-1133">Transmembrane helix</keyword>
<dbReference type="STRING" id="400668.Mmwyl1_0701"/>
<dbReference type="OrthoDB" id="9801557at2"/>
<dbReference type="PANTHER" id="PTHR36178:SF1">
    <property type="entry name" value="SODIUM_GLUTAMATE SYMPORTER"/>
    <property type="match status" value="1"/>
</dbReference>
<feature type="transmembrane region" description="Helical" evidence="1">
    <location>
        <begin position="260"/>
        <end position="282"/>
    </location>
</feature>
<accession>A6VT56</accession>
<feature type="transmembrane region" description="Helical" evidence="1">
    <location>
        <begin position="388"/>
        <end position="410"/>
    </location>
</feature>
<feature type="transmembrane region" description="Helical" evidence="1">
    <location>
        <begin position="101"/>
        <end position="121"/>
    </location>
</feature>
<dbReference type="AlphaFoldDB" id="A6VT56"/>